<dbReference type="GO" id="GO:0030975">
    <property type="term" value="F:thiamine binding"/>
    <property type="evidence" value="ECO:0007669"/>
    <property type="project" value="InterPro"/>
</dbReference>
<dbReference type="PROSITE" id="PS51257">
    <property type="entry name" value="PROKAR_LIPOPROTEIN"/>
    <property type="match status" value="1"/>
</dbReference>
<name>A0A3N6LR72_NATCH</name>
<keyword evidence="4" id="KW-1185">Reference proteome</keyword>
<comment type="caution">
    <text evidence="3">The sequence shown here is derived from an EMBL/GenBank/DDBJ whole genome shotgun (WGS) entry which is preliminary data.</text>
</comment>
<evidence type="ECO:0000256" key="1">
    <source>
        <dbReference type="ARBA" id="ARBA00022729"/>
    </source>
</evidence>
<dbReference type="RefSeq" id="WP_124197647.1">
    <property type="nucleotide sequence ID" value="NZ_REGA01000034.1"/>
</dbReference>
<organism evidence="3 4">
    <name type="scientific">Natrarchaeobius chitinivorans</name>
    <dbReference type="NCBI Taxonomy" id="1679083"/>
    <lineage>
        <taxon>Archaea</taxon>
        <taxon>Methanobacteriati</taxon>
        <taxon>Methanobacteriota</taxon>
        <taxon>Stenosarchaea group</taxon>
        <taxon>Halobacteria</taxon>
        <taxon>Halobacteriales</taxon>
        <taxon>Natrialbaceae</taxon>
        <taxon>Natrarchaeobius</taxon>
    </lineage>
</organism>
<dbReference type="AlphaFoldDB" id="A0A3N6LR72"/>
<gene>
    <name evidence="3" type="ORF">EA473_21815</name>
</gene>
<keyword evidence="1" id="KW-0732">Signal</keyword>
<dbReference type="Pfam" id="PF13343">
    <property type="entry name" value="SBP_bac_6"/>
    <property type="match status" value="1"/>
</dbReference>
<sequence>MRRRTLLGTVGSGVTLGVAGCLTQDGENGEGDPGSGDDSDDGEQTPVDDDGGDDAAESDDSDDSELSGTLEVVTYESMIDGDNPAGPWIREAFEEEYPDVDLEWTQLPDQGINHYVNRADEGVEIDPDVYFGLNIDDLVTVDDNLEDGGLFQELDTGRLERADRIRDGLDMGDPHGRVLPYDTGYISLVYDESEVDEPETFEDLTEPAYEDALLAQNAQTSDPGQAFLLWTIDAFGEDGYLDYWADLRDNGVRVLDDWTESYYGAYMEEERPMVVSYSTDQVFAVAEGNDLTRHQVGFLNDQGYANPEGMAIFENTENADLAYAFFDFVLSNDAQAEIAERNVQFPAVEDEYVDLDDEFDEYAHVPPEAVTVGYDDLRGNVDEWVDDWAREFAGH</sequence>
<dbReference type="InterPro" id="IPR005948">
    <property type="entry name" value="ThiB-like"/>
</dbReference>
<dbReference type="NCBIfam" id="TIGR01254">
    <property type="entry name" value="sfuA"/>
    <property type="match status" value="1"/>
</dbReference>
<proteinExistence type="predicted"/>
<dbReference type="Gene3D" id="3.40.190.10">
    <property type="entry name" value="Periplasmic binding protein-like II"/>
    <property type="match status" value="2"/>
</dbReference>
<protein>
    <submittedName>
        <fullName evidence="3">Thiamine ABC transporter substrate-binding protein</fullName>
    </submittedName>
</protein>
<evidence type="ECO:0000256" key="2">
    <source>
        <dbReference type="SAM" id="MobiDB-lite"/>
    </source>
</evidence>
<reference evidence="3 4" key="1">
    <citation type="submission" date="2018-10" db="EMBL/GenBank/DDBJ databases">
        <title>Natrarchaeobius chitinivorans gen. nov., sp. nov., and Natrarchaeobius haloalkaliphilus sp. nov., alkaliphilic, chitin-utilizing haloarchaea from hypersaline alkaline lakes.</title>
        <authorList>
            <person name="Sorokin D.Y."/>
            <person name="Elcheninov A.G."/>
            <person name="Kostrikina N.A."/>
            <person name="Bale N.J."/>
            <person name="Sinninghe Damste J.S."/>
            <person name="Khijniak T.V."/>
            <person name="Kublanov I.V."/>
            <person name="Toshchakov S.V."/>
        </authorList>
    </citation>
    <scope>NUCLEOTIDE SEQUENCE [LARGE SCALE GENOMIC DNA]</scope>
    <source>
        <strain evidence="3 4">AArcht4T</strain>
    </source>
</reference>
<dbReference type="PANTHER" id="PTHR30006:SF2">
    <property type="entry name" value="ABC TRANSPORTER SUBSTRATE-BINDING PROTEIN"/>
    <property type="match status" value="1"/>
</dbReference>
<dbReference type="EMBL" id="REGA01000034">
    <property type="protein sequence ID" value="RQG89584.1"/>
    <property type="molecule type" value="Genomic_DNA"/>
</dbReference>
<evidence type="ECO:0000313" key="3">
    <source>
        <dbReference type="EMBL" id="RQG89584.1"/>
    </source>
</evidence>
<dbReference type="GO" id="GO:0015888">
    <property type="term" value="P:thiamine transport"/>
    <property type="evidence" value="ECO:0007669"/>
    <property type="project" value="InterPro"/>
</dbReference>
<dbReference type="SUPFAM" id="SSF53850">
    <property type="entry name" value="Periplasmic binding protein-like II"/>
    <property type="match status" value="1"/>
</dbReference>
<feature type="region of interest" description="Disordered" evidence="2">
    <location>
        <begin position="19"/>
        <end position="68"/>
    </location>
</feature>
<dbReference type="Proteomes" id="UP000282323">
    <property type="component" value="Unassembled WGS sequence"/>
</dbReference>
<evidence type="ECO:0000313" key="4">
    <source>
        <dbReference type="Proteomes" id="UP000282323"/>
    </source>
</evidence>
<dbReference type="OrthoDB" id="130870at2157"/>
<accession>A0A3N6LR72</accession>
<dbReference type="PANTHER" id="PTHR30006">
    <property type="entry name" value="THIAMINE-BINDING PERIPLASMIC PROTEIN-RELATED"/>
    <property type="match status" value="1"/>
</dbReference>
<feature type="compositionally biased region" description="Acidic residues" evidence="2">
    <location>
        <begin position="27"/>
        <end position="65"/>
    </location>
</feature>